<dbReference type="KEGG" id="paby:Ga0080574_TMP2946"/>
<keyword evidence="3" id="KW-1185">Reference proteome</keyword>
<dbReference type="EMBL" id="CP015093">
    <property type="protein sequence ID" value="APZ53280.1"/>
    <property type="molecule type" value="Genomic_DNA"/>
</dbReference>
<dbReference type="Pfam" id="PF08239">
    <property type="entry name" value="SH3_3"/>
    <property type="match status" value="1"/>
</dbReference>
<dbReference type="STRING" id="1250539.Ga0080574_TMP2946"/>
<dbReference type="OrthoDB" id="7433551at2"/>
<protein>
    <submittedName>
        <fullName evidence="2">SH3 domain-containing protein</fullName>
    </submittedName>
</protein>
<dbReference type="Proteomes" id="UP000187059">
    <property type="component" value="Chromosome"/>
</dbReference>
<organism evidence="2 3">
    <name type="scientific">Salipiger abyssi</name>
    <dbReference type="NCBI Taxonomy" id="1250539"/>
    <lineage>
        <taxon>Bacteria</taxon>
        <taxon>Pseudomonadati</taxon>
        <taxon>Pseudomonadota</taxon>
        <taxon>Alphaproteobacteria</taxon>
        <taxon>Rhodobacterales</taxon>
        <taxon>Roseobacteraceae</taxon>
        <taxon>Salipiger</taxon>
    </lineage>
</organism>
<gene>
    <name evidence="2" type="ORF">Ga0080574_TMP2946</name>
</gene>
<dbReference type="RefSeq" id="WP_076701039.1">
    <property type="nucleotide sequence ID" value="NZ_CP015093.1"/>
</dbReference>
<sequence>MTRFILLTFGFLGWAWYEMSGGAAYQAGTSANAEAVAEAVQVPEVARAETGAADLTSVLQARAVPAEIPTPKLDVTLAAAAAETPAKIAPAPAPAVTVAAVDVRSDAAPAAPELQILPDLREVTGNRVNMRNGPGTGYSVVSQLRRGETVEVISDPGQGWVRLKVVETERVGWMSDDFLRIVLN</sequence>
<dbReference type="SMART" id="SM00287">
    <property type="entry name" value="SH3b"/>
    <property type="match status" value="1"/>
</dbReference>
<name>A0A1P8UV71_9RHOB</name>
<evidence type="ECO:0000259" key="1">
    <source>
        <dbReference type="SMART" id="SM00287"/>
    </source>
</evidence>
<reference evidence="2 3" key="1">
    <citation type="submission" date="2016-04" db="EMBL/GenBank/DDBJ databases">
        <title>Deep-sea bacteria in the southern Pacific.</title>
        <authorList>
            <person name="Tang K."/>
        </authorList>
    </citation>
    <scope>NUCLEOTIDE SEQUENCE [LARGE SCALE GENOMIC DNA]</scope>
    <source>
        <strain evidence="2 3">JLT2014</strain>
    </source>
</reference>
<feature type="domain" description="SH3b" evidence="1">
    <location>
        <begin position="118"/>
        <end position="182"/>
    </location>
</feature>
<evidence type="ECO:0000313" key="3">
    <source>
        <dbReference type="Proteomes" id="UP000187059"/>
    </source>
</evidence>
<evidence type="ECO:0000313" key="2">
    <source>
        <dbReference type="EMBL" id="APZ53280.1"/>
    </source>
</evidence>
<accession>A0A1P8UV71</accession>
<proteinExistence type="predicted"/>
<dbReference type="AlphaFoldDB" id="A0A1P8UV71"/>
<dbReference type="Gene3D" id="2.30.30.40">
    <property type="entry name" value="SH3 Domains"/>
    <property type="match status" value="1"/>
</dbReference>
<dbReference type="InterPro" id="IPR003646">
    <property type="entry name" value="SH3-like_bac-type"/>
</dbReference>